<proteinExistence type="predicted"/>
<accession>A0A1H7H8D8</accession>
<dbReference type="EMBL" id="FOAB01000001">
    <property type="protein sequence ID" value="SEK46047.1"/>
    <property type="molecule type" value="Genomic_DNA"/>
</dbReference>
<dbReference type="AlphaFoldDB" id="A0A1H7H8D8"/>
<protein>
    <submittedName>
        <fullName evidence="1">Uncharacterized protein</fullName>
    </submittedName>
</protein>
<dbReference type="OrthoDB" id="1450382at2"/>
<evidence type="ECO:0000313" key="2">
    <source>
        <dbReference type="Proteomes" id="UP000198521"/>
    </source>
</evidence>
<name>A0A1H7H8D8_AQUAM</name>
<organism evidence="1 2">
    <name type="scientific">Aquimarina amphilecti</name>
    <dbReference type="NCBI Taxonomy" id="1038014"/>
    <lineage>
        <taxon>Bacteria</taxon>
        <taxon>Pseudomonadati</taxon>
        <taxon>Bacteroidota</taxon>
        <taxon>Flavobacteriia</taxon>
        <taxon>Flavobacteriales</taxon>
        <taxon>Flavobacteriaceae</taxon>
        <taxon>Aquimarina</taxon>
    </lineage>
</organism>
<gene>
    <name evidence="1" type="ORF">SAMN04487910_0578</name>
</gene>
<dbReference type="Proteomes" id="UP000198521">
    <property type="component" value="Unassembled WGS sequence"/>
</dbReference>
<dbReference type="STRING" id="1038014.SAMN04487910_0578"/>
<sequence length="171" mass="19569">MNEKNLLILALIAILCFSCEEKNKKQQDSQVNLTTEKSEPSDAKTIENDTITISESNSKIDKYVCYTSDENKTKRIWIGFDKDNKAVKLKYEGQKESLVLKHNKEEYIEGGSQPTIINYYDEIYEGKVNGKYTVKNSGNWSYVTYTRGKDGKAFKFTIDHSANPYGSEPCF</sequence>
<evidence type="ECO:0000313" key="1">
    <source>
        <dbReference type="EMBL" id="SEK46047.1"/>
    </source>
</evidence>
<reference evidence="1 2" key="1">
    <citation type="submission" date="2016-10" db="EMBL/GenBank/DDBJ databases">
        <authorList>
            <person name="de Groot N.N."/>
        </authorList>
    </citation>
    <scope>NUCLEOTIDE SEQUENCE [LARGE SCALE GENOMIC DNA]</scope>
    <source>
        <strain evidence="1 2">DSM 25232</strain>
    </source>
</reference>
<keyword evidence="2" id="KW-1185">Reference proteome</keyword>
<dbReference type="RefSeq" id="WP_091405268.1">
    <property type="nucleotide sequence ID" value="NZ_FOAB01000001.1"/>
</dbReference>